<evidence type="ECO:0000256" key="9">
    <source>
        <dbReference type="SAM" id="MobiDB-lite"/>
    </source>
</evidence>
<dbReference type="Pfam" id="PF00921">
    <property type="entry name" value="Lipoprotein_2"/>
    <property type="match status" value="1"/>
</dbReference>
<evidence type="ECO:0000256" key="8">
    <source>
        <dbReference type="RuleBase" id="RU363105"/>
    </source>
</evidence>
<dbReference type="EMBL" id="CP005765">
    <property type="protein sequence ID" value="AHH11691.1"/>
    <property type="molecule type" value="Genomic_DNA"/>
</dbReference>
<dbReference type="SUPFAM" id="SSF74748">
    <property type="entry name" value="Variable surface antigen VlsE"/>
    <property type="match status" value="1"/>
</dbReference>
<evidence type="ECO:0000256" key="3">
    <source>
        <dbReference type="ARBA" id="ARBA00022729"/>
    </source>
</evidence>
<evidence type="ECO:0000256" key="4">
    <source>
        <dbReference type="ARBA" id="ARBA00023136"/>
    </source>
</evidence>
<reference evidence="10" key="1">
    <citation type="submission" date="2013-04" db="EMBL/GenBank/DDBJ databases">
        <title>Comparative Genomics of Relapsing Fever Spirochetes.</title>
        <authorList>
            <person name="Schwan T.G."/>
            <person name="Raffel S.J."/>
            <person name="Porcella S.F."/>
            <person name="Martens C.A."/>
            <person name="Bruno D.P."/>
            <person name="Ricklefs S.M."/>
            <person name="Barbian K.B."/>
        </authorList>
    </citation>
    <scope>NUCLEOTIDE SEQUENCE</scope>
    <source>
        <strain evidence="10">Co53</strain>
        <plasmid evidence="10">unnamed</plasmid>
    </source>
</reference>
<gene>
    <name evidence="10" type="ORF">BCO_0127214</name>
</gene>
<dbReference type="AlphaFoldDB" id="W5T2Z4"/>
<evidence type="ECO:0000256" key="2">
    <source>
        <dbReference type="ARBA" id="ARBA00004459"/>
    </source>
</evidence>
<dbReference type="PROSITE" id="PS51257">
    <property type="entry name" value="PROKAR_LIPOPROTEIN"/>
    <property type="match status" value="1"/>
</dbReference>
<keyword evidence="7 8" id="KW-0449">Lipoprotein</keyword>
<dbReference type="HOGENOM" id="CLU_054711_0_0_12"/>
<feature type="compositionally biased region" description="Low complexity" evidence="9">
    <location>
        <begin position="213"/>
        <end position="222"/>
    </location>
</feature>
<keyword evidence="6 8" id="KW-0998">Cell outer membrane</keyword>
<protein>
    <recommendedName>
        <fullName evidence="8">Variable large protein</fullName>
    </recommendedName>
</protein>
<name>W5T2Z4_9SPIR</name>
<keyword evidence="5 8" id="KW-0564">Palmitate</keyword>
<feature type="region of interest" description="Disordered" evidence="9">
    <location>
        <begin position="178"/>
        <end position="222"/>
    </location>
</feature>
<comment type="function">
    <text evidence="1 8">The Vlp and Vsp proteins are antigenically distinct proteins, only one vlp or vsp gene is transcriptionally active at any one time. Switching between these genes is a mechanism of host immune response evasion.</text>
</comment>
<organism evidence="10">
    <name type="scientific">Borrelia coriaceae ATCC 43381</name>
    <dbReference type="NCBI Taxonomy" id="1408429"/>
    <lineage>
        <taxon>Bacteria</taxon>
        <taxon>Pseudomonadati</taxon>
        <taxon>Spirochaetota</taxon>
        <taxon>Spirochaetia</taxon>
        <taxon>Spirochaetales</taxon>
        <taxon>Borreliaceae</taxon>
        <taxon>Borrelia</taxon>
    </lineage>
</organism>
<dbReference type="InterPro" id="IPR000680">
    <property type="entry name" value="Borrelia_lipo"/>
</dbReference>
<evidence type="ECO:0000256" key="7">
    <source>
        <dbReference type="ARBA" id="ARBA00023288"/>
    </source>
</evidence>
<keyword evidence="3" id="KW-0732">Signal</keyword>
<evidence type="ECO:0000313" key="10">
    <source>
        <dbReference type="EMBL" id="AHH11691.1"/>
    </source>
</evidence>
<accession>W5T2Z4</accession>
<evidence type="ECO:0000256" key="6">
    <source>
        <dbReference type="ARBA" id="ARBA00023237"/>
    </source>
</evidence>
<dbReference type="GO" id="GO:0009279">
    <property type="term" value="C:cell outer membrane"/>
    <property type="evidence" value="ECO:0007669"/>
    <property type="project" value="UniProtKB-SubCell"/>
</dbReference>
<feature type="compositionally biased region" description="Basic and acidic residues" evidence="9">
    <location>
        <begin position="178"/>
        <end position="198"/>
    </location>
</feature>
<geneLocation type="plasmid" evidence="10">
    <name>unnamed</name>
</geneLocation>
<evidence type="ECO:0000256" key="1">
    <source>
        <dbReference type="ARBA" id="ARBA00003932"/>
    </source>
</evidence>
<proteinExistence type="predicted"/>
<dbReference type="OrthoDB" id="352883at2"/>
<sequence length="356" mass="36442">MKINIKNIKVKRICATLFISLFLSCNNGIEELEKRNSFLSSLANLGNDFLSIFISFGDMTGTVLGFNTTTKKSDVGNYFTKVKEAVEGVKGKLNTIVESMKSSNNPNAVGVETAVKTLIDNTLDKIIEGAKTVSGAIGTTGDELLGNGSADKTKGGAAGDVDKLVEGMKEIVKLVLGEKGDPNAGDGKKAGNNVEDRTGGSAQGEAGKLFHDSGNSSGIGSSANDAKKAAADAAKAVGSVTGADILQAIVTYGKTMATKATEARAKDATIAGAIALRAMTKDGKFPGVASGGVAADDADYQVAVKGVALSAVTKALDTLTIAIRETIDAGLKTVKKAMNINPEATPVTTESVTATK</sequence>
<keyword evidence="4 8" id="KW-0472">Membrane</keyword>
<evidence type="ECO:0000256" key="5">
    <source>
        <dbReference type="ARBA" id="ARBA00023139"/>
    </source>
</evidence>
<dbReference type="RefSeq" id="WP_025408893.1">
    <property type="nucleotide sequence ID" value="NZ_CP005765.1"/>
</dbReference>
<comment type="subcellular location">
    <subcellularLocation>
        <location evidence="2 8">Cell outer membrane</location>
        <topology evidence="2 8">Lipid-anchor</topology>
    </subcellularLocation>
</comment>
<keyword evidence="10" id="KW-0614">Plasmid</keyword>